<evidence type="ECO:0000256" key="2">
    <source>
        <dbReference type="ARBA" id="ARBA00009897"/>
    </source>
</evidence>
<dbReference type="OrthoDB" id="6980763at2759"/>
<keyword evidence="4" id="KW-0963">Cytoplasm</keyword>
<evidence type="ECO:0000256" key="1">
    <source>
        <dbReference type="ARBA" id="ARBA00004496"/>
    </source>
</evidence>
<comment type="catalytic activity">
    <reaction evidence="13">
        <text>a 2'-deoxycytidine in DNA + S-adenosyl-L-methionine = an N(4)-methyl-2'-deoxycytidine in DNA + S-adenosyl-L-homocysteine + H(+)</text>
        <dbReference type="Rhea" id="RHEA:16857"/>
        <dbReference type="Rhea" id="RHEA-COMP:11369"/>
        <dbReference type="Rhea" id="RHEA-COMP:13674"/>
        <dbReference type="ChEBI" id="CHEBI:15378"/>
        <dbReference type="ChEBI" id="CHEBI:57856"/>
        <dbReference type="ChEBI" id="CHEBI:59789"/>
        <dbReference type="ChEBI" id="CHEBI:85452"/>
        <dbReference type="ChEBI" id="CHEBI:137933"/>
        <dbReference type="EC" id="2.1.1.113"/>
    </reaction>
</comment>
<dbReference type="InterPro" id="IPR001091">
    <property type="entry name" value="RM_Methyltransferase"/>
</dbReference>
<keyword evidence="5 17" id="KW-0436">Ligase</keyword>
<dbReference type="InterPro" id="IPR014746">
    <property type="entry name" value="Gln_synth/guanido_kin_cat_dom"/>
</dbReference>
<comment type="similarity">
    <text evidence="2 15 16">Belongs to the glutamine synthetase family.</text>
</comment>
<dbReference type="PROSITE" id="PS51986">
    <property type="entry name" value="GS_BETA_GRASP"/>
    <property type="match status" value="1"/>
</dbReference>
<dbReference type="EC" id="6.3.1.2" evidence="17"/>
<keyword evidence="12" id="KW-0238">DNA-binding</keyword>
<evidence type="ECO:0000256" key="5">
    <source>
        <dbReference type="ARBA" id="ARBA00022598"/>
    </source>
</evidence>
<dbReference type="SUPFAM" id="SSF55931">
    <property type="entry name" value="Glutamine synthetase/guanido kinase"/>
    <property type="match status" value="1"/>
</dbReference>
<feature type="non-terminal residue" evidence="21">
    <location>
        <position position="1"/>
    </location>
</feature>
<dbReference type="InterPro" id="IPR027303">
    <property type="entry name" value="Gln_synth_gly_rich_site"/>
</dbReference>
<accession>A0A7R9BD12</accession>
<dbReference type="EMBL" id="OA882061">
    <property type="protein sequence ID" value="CAD7272371.1"/>
    <property type="molecule type" value="Genomic_DNA"/>
</dbReference>
<dbReference type="GO" id="GO:0009307">
    <property type="term" value="P:DNA restriction-modification system"/>
    <property type="evidence" value="ECO:0007669"/>
    <property type="project" value="UniProtKB-KW"/>
</dbReference>
<dbReference type="PROSITE" id="PS00093">
    <property type="entry name" value="N4_MTASE"/>
    <property type="match status" value="2"/>
</dbReference>
<feature type="region of interest" description="Disordered" evidence="18">
    <location>
        <begin position="328"/>
        <end position="347"/>
    </location>
</feature>
<dbReference type="Gene3D" id="3.10.20.70">
    <property type="entry name" value="Glutamine synthetase, N-terminal domain"/>
    <property type="match status" value="1"/>
</dbReference>
<dbReference type="PROSITE" id="PS00181">
    <property type="entry name" value="GLNA_ATP"/>
    <property type="match status" value="1"/>
</dbReference>
<evidence type="ECO:0000256" key="3">
    <source>
        <dbReference type="ARBA" id="ARBA00010203"/>
    </source>
</evidence>
<dbReference type="GO" id="GO:0005524">
    <property type="term" value="F:ATP binding"/>
    <property type="evidence" value="ECO:0007669"/>
    <property type="project" value="UniProtKB-KW"/>
</dbReference>
<comment type="subcellular location">
    <subcellularLocation>
        <location evidence="1">Cytoplasm</location>
    </subcellularLocation>
</comment>
<evidence type="ECO:0000256" key="10">
    <source>
        <dbReference type="ARBA" id="ARBA00022747"/>
    </source>
</evidence>
<keyword evidence="7" id="KW-0808">Transferase</keyword>
<comment type="catalytic activity">
    <reaction evidence="14 17">
        <text>L-glutamate + NH4(+) + ATP = L-glutamine + ADP + phosphate + H(+)</text>
        <dbReference type="Rhea" id="RHEA:16169"/>
        <dbReference type="ChEBI" id="CHEBI:15378"/>
        <dbReference type="ChEBI" id="CHEBI:28938"/>
        <dbReference type="ChEBI" id="CHEBI:29985"/>
        <dbReference type="ChEBI" id="CHEBI:30616"/>
        <dbReference type="ChEBI" id="CHEBI:43474"/>
        <dbReference type="ChEBI" id="CHEBI:58359"/>
        <dbReference type="ChEBI" id="CHEBI:456216"/>
        <dbReference type="EC" id="6.3.1.2"/>
    </reaction>
</comment>
<feature type="compositionally biased region" description="Low complexity" evidence="18">
    <location>
        <begin position="332"/>
        <end position="343"/>
    </location>
</feature>
<dbReference type="FunFam" id="3.30.590.10:FF:000011">
    <property type="entry name" value="Glutamine synthetase"/>
    <property type="match status" value="1"/>
</dbReference>
<dbReference type="Pfam" id="PF01555">
    <property type="entry name" value="N6_N4_Mtase"/>
    <property type="match status" value="2"/>
</dbReference>
<dbReference type="Gene3D" id="3.40.50.150">
    <property type="entry name" value="Vaccinia Virus protein VP39"/>
    <property type="match status" value="2"/>
</dbReference>
<organism evidence="21">
    <name type="scientific">Notodromas monacha</name>
    <dbReference type="NCBI Taxonomy" id="399045"/>
    <lineage>
        <taxon>Eukaryota</taxon>
        <taxon>Metazoa</taxon>
        <taxon>Ecdysozoa</taxon>
        <taxon>Arthropoda</taxon>
        <taxon>Crustacea</taxon>
        <taxon>Oligostraca</taxon>
        <taxon>Ostracoda</taxon>
        <taxon>Podocopa</taxon>
        <taxon>Podocopida</taxon>
        <taxon>Cypridocopina</taxon>
        <taxon>Cypridoidea</taxon>
        <taxon>Cyprididae</taxon>
        <taxon>Notodromas</taxon>
    </lineage>
</organism>
<dbReference type="InterPro" id="IPR002941">
    <property type="entry name" value="DNA_methylase_N4/N6"/>
</dbReference>
<evidence type="ECO:0000256" key="4">
    <source>
        <dbReference type="ARBA" id="ARBA00022490"/>
    </source>
</evidence>
<dbReference type="GO" id="GO:0005737">
    <property type="term" value="C:cytoplasm"/>
    <property type="evidence" value="ECO:0007669"/>
    <property type="project" value="UniProtKB-SubCell"/>
</dbReference>
<feature type="domain" description="GS catalytic" evidence="20">
    <location>
        <begin position="617"/>
        <end position="966"/>
    </location>
</feature>
<dbReference type="GO" id="GO:0006542">
    <property type="term" value="P:glutamine biosynthetic process"/>
    <property type="evidence" value="ECO:0007669"/>
    <property type="project" value="InterPro"/>
</dbReference>
<dbReference type="PROSITE" id="PS51987">
    <property type="entry name" value="GS_CATALYTIC"/>
    <property type="match status" value="1"/>
</dbReference>
<dbReference type="InterPro" id="IPR008147">
    <property type="entry name" value="Gln_synt_N"/>
</dbReference>
<dbReference type="SUPFAM" id="SSF53335">
    <property type="entry name" value="S-adenosyl-L-methionine-dependent methyltransferases"/>
    <property type="match status" value="2"/>
</dbReference>
<dbReference type="InterPro" id="IPR008146">
    <property type="entry name" value="Gln_synth_cat_dom"/>
</dbReference>
<keyword evidence="9 17" id="KW-0547">Nucleotide-binding</keyword>
<dbReference type="SUPFAM" id="SSF54368">
    <property type="entry name" value="Glutamine synthetase, N-terminal domain"/>
    <property type="match status" value="1"/>
</dbReference>
<dbReference type="GO" id="GO:0008170">
    <property type="term" value="F:N-methyltransferase activity"/>
    <property type="evidence" value="ECO:0007669"/>
    <property type="project" value="InterPro"/>
</dbReference>
<sequence>MNEVILGNAIEVLQRYEDNTFDLTVTSPPYDNLRTYNGKIKDEVVFEDGFSFPFVEMARELYRVTKKGGVVIWVVNDQVKNGGETGSSFRQALKFKEIGFTLYDTMIYHKNGAPFPETGRYSQVFEYMFVLSKGKPKTVNLLKDKPNRWAGHSNFGDPSKREKDGNLKKVDKFVVSEFGTRYNVWYVNNGKGFSSKDDIAFQHPAIFPESLAEDHILSWSNEGDIVLDPMCGSGTTLKMAKLNNRNYLGIDINEEYVDLSNLRIQNIEPYTNETPNPKAGFINIHDTKGTAASVIRGYQKNSLVNIQAKNEYGQWMNVYTIKGDKTETKEATGTGSSGSDITTPLFSGEEPKKVEATEAASSGYGVGAYEGPSIWAKTTRKSFDYVQEGETCECGGEMKEGECMECGYMNEEMKESSGFELDDVKRLMDGFAKKLPTIQGSVGRMMERELTIDEQIQYVQKASKIRWAEGSIPTDNQLVDILTPNRVEDSNNDLWTTFNVVQEKFVRGGFDYRTKTGRKSKLRDLKSILAIKLEYLWLDGYMPEPNLRSKVKIVNYDDIKNSFITGRFPEWNFDGSSTNQAETGTSDCILKPVRHYLDDKFGSVYVLCEVMNSDGTPHQSNTRSLLGNEQEDLWFGFEQEYFIYDRKNKCILGHDENNLEPQGKYYCGVGEYVAGREFVEEHMNLCLRYGINITGINAEVALGQWEYQVFSQGKLKSGDDLWMTRYLLHKLSEKYNYGIELHPKPIQKGEWNGSGLHTNFSNYKMREEGGENHFKSIFSSFATRHQEHIENYGSSNELRLTGKFETQSINKFSWGISDRGASIRVPQSTAKEWKGYVEDRRPSSNADPYKIIYQICESLRNAEEIDDIKHKMNYKLDMDNLKMDYKTIPTDELLKEYFNDEEFELDGSVDLIVTSPPYGVGIAYDTHDDDVEFEEYLVFAKNWLTEAYNTLKDDGRIALNIPYEINRQKKGGRIFFVSEMYQLMKEIGFGFFGIVDLEEQSPHRSKTTAWGSWMSPSSPYIYNPKECVILAYKKHHIKKVKGEPQWKGTPTEIEQEDGTIKKKVVYEEQDKKEFMELVFGQWNYFADTKSLTKATFSMDIPTKAIKILSYKNDVILDPFAGSGTTLVAAEVLGRRWLGIELSPNYTEIANTR</sequence>
<dbReference type="GO" id="GO:0004356">
    <property type="term" value="F:glutamine synthetase activity"/>
    <property type="evidence" value="ECO:0007669"/>
    <property type="project" value="UniProtKB-EC"/>
</dbReference>
<keyword evidence="22" id="KW-1185">Reference proteome</keyword>
<proteinExistence type="inferred from homology"/>
<dbReference type="GO" id="GO:0003677">
    <property type="term" value="F:DNA binding"/>
    <property type="evidence" value="ECO:0007669"/>
    <property type="project" value="UniProtKB-KW"/>
</dbReference>
<evidence type="ECO:0000256" key="14">
    <source>
        <dbReference type="ARBA" id="ARBA00049436"/>
    </source>
</evidence>
<dbReference type="InterPro" id="IPR050292">
    <property type="entry name" value="Glutamine_Synthetase"/>
</dbReference>
<reference evidence="21" key="1">
    <citation type="submission" date="2020-11" db="EMBL/GenBank/DDBJ databases">
        <authorList>
            <person name="Tran Van P."/>
        </authorList>
    </citation>
    <scope>NUCLEOTIDE SEQUENCE</scope>
</reference>
<comment type="similarity">
    <text evidence="3">Belongs to the N(4)/N(6)-methyltransferase family. N(4) subfamily.</text>
</comment>
<dbReference type="PANTHER" id="PTHR20852">
    <property type="entry name" value="GLUTAMINE SYNTHETASE"/>
    <property type="match status" value="1"/>
</dbReference>
<dbReference type="InterPro" id="IPR036651">
    <property type="entry name" value="Gln_synt_N_sf"/>
</dbReference>
<evidence type="ECO:0000256" key="16">
    <source>
        <dbReference type="RuleBase" id="RU000384"/>
    </source>
</evidence>
<dbReference type="Pfam" id="PF00120">
    <property type="entry name" value="Gln-synt_C"/>
    <property type="match status" value="1"/>
</dbReference>
<evidence type="ECO:0000259" key="20">
    <source>
        <dbReference type="PROSITE" id="PS51987"/>
    </source>
</evidence>
<gene>
    <name evidence="21" type="ORF">NMOB1V02_LOCUS312</name>
</gene>
<evidence type="ECO:0000256" key="13">
    <source>
        <dbReference type="ARBA" id="ARBA00049120"/>
    </source>
</evidence>
<evidence type="ECO:0000256" key="8">
    <source>
        <dbReference type="ARBA" id="ARBA00022691"/>
    </source>
</evidence>
<evidence type="ECO:0000256" key="11">
    <source>
        <dbReference type="ARBA" id="ARBA00022840"/>
    </source>
</evidence>
<evidence type="ECO:0000256" key="18">
    <source>
        <dbReference type="SAM" id="MobiDB-lite"/>
    </source>
</evidence>
<dbReference type="PRINTS" id="PR00508">
    <property type="entry name" value="S21N4MTFRASE"/>
</dbReference>
<dbReference type="AlphaFoldDB" id="A0A7R9BD12"/>
<evidence type="ECO:0000256" key="7">
    <source>
        <dbReference type="ARBA" id="ARBA00022679"/>
    </source>
</evidence>
<evidence type="ECO:0000256" key="12">
    <source>
        <dbReference type="ARBA" id="ARBA00023125"/>
    </source>
</evidence>
<name>A0A7R9BD12_9CRUS</name>
<evidence type="ECO:0000256" key="17">
    <source>
        <dbReference type="RuleBase" id="RU004356"/>
    </source>
</evidence>
<dbReference type="GO" id="GO:0032259">
    <property type="term" value="P:methylation"/>
    <property type="evidence" value="ECO:0007669"/>
    <property type="project" value="UniProtKB-KW"/>
</dbReference>
<evidence type="ECO:0000313" key="22">
    <source>
        <dbReference type="Proteomes" id="UP000678499"/>
    </source>
</evidence>
<feature type="domain" description="GS beta-grasp" evidence="19">
    <location>
        <begin position="531"/>
        <end position="615"/>
    </location>
</feature>
<dbReference type="GO" id="GO:0015667">
    <property type="term" value="F:site-specific DNA-methyltransferase (cytosine-N4-specific) activity"/>
    <property type="evidence" value="ECO:0007669"/>
    <property type="project" value="UniProtKB-EC"/>
</dbReference>
<keyword evidence="10" id="KW-0680">Restriction system</keyword>
<dbReference type="SMART" id="SM01230">
    <property type="entry name" value="Gln-synt_C"/>
    <property type="match status" value="1"/>
</dbReference>
<evidence type="ECO:0000259" key="19">
    <source>
        <dbReference type="PROSITE" id="PS51986"/>
    </source>
</evidence>
<dbReference type="EMBL" id="CAJPEX010000024">
    <property type="protein sequence ID" value="CAG0912523.1"/>
    <property type="molecule type" value="Genomic_DNA"/>
</dbReference>
<dbReference type="PANTHER" id="PTHR20852:SF57">
    <property type="entry name" value="GLUTAMINE SYNTHETASE 2 CYTOPLASMIC"/>
    <property type="match status" value="1"/>
</dbReference>
<evidence type="ECO:0000256" key="6">
    <source>
        <dbReference type="ARBA" id="ARBA00022603"/>
    </source>
</evidence>
<protein>
    <recommendedName>
        <fullName evidence="17">Glutamine synthetase</fullName>
        <ecNumber evidence="17">6.3.1.2</ecNumber>
    </recommendedName>
</protein>
<dbReference type="InterPro" id="IPR017985">
    <property type="entry name" value="MeTrfase_CN4_CS"/>
</dbReference>
<dbReference type="Proteomes" id="UP000678499">
    <property type="component" value="Unassembled WGS sequence"/>
</dbReference>
<dbReference type="Pfam" id="PF06067">
    <property type="entry name" value="DUF932"/>
    <property type="match status" value="1"/>
</dbReference>
<keyword evidence="11 17" id="KW-0067">ATP-binding</keyword>
<dbReference type="InterPro" id="IPR029063">
    <property type="entry name" value="SAM-dependent_MTases_sf"/>
</dbReference>
<evidence type="ECO:0000313" key="21">
    <source>
        <dbReference type="EMBL" id="CAD7272371.1"/>
    </source>
</evidence>
<dbReference type="Gene3D" id="3.30.590.10">
    <property type="entry name" value="Glutamine synthetase/guanido kinase, catalytic domain"/>
    <property type="match status" value="1"/>
</dbReference>
<evidence type="ECO:0000256" key="9">
    <source>
        <dbReference type="ARBA" id="ARBA00022741"/>
    </source>
</evidence>
<dbReference type="InterPro" id="IPR026325">
    <property type="entry name" value="DUF932"/>
</dbReference>
<evidence type="ECO:0000256" key="15">
    <source>
        <dbReference type="PROSITE-ProRule" id="PRU01330"/>
    </source>
</evidence>
<dbReference type="InterPro" id="IPR027302">
    <property type="entry name" value="Gln_synth_N_conserv_site"/>
</dbReference>
<keyword evidence="8" id="KW-0949">S-adenosyl-L-methionine</keyword>
<keyword evidence="6" id="KW-0489">Methyltransferase</keyword>
<dbReference type="PROSITE" id="PS00180">
    <property type="entry name" value="GLNA_1"/>
    <property type="match status" value="1"/>
</dbReference>